<gene>
    <name evidence="1" type="ORF">SDC9_187829</name>
</gene>
<comment type="caution">
    <text evidence="1">The sequence shown here is derived from an EMBL/GenBank/DDBJ whole genome shotgun (WGS) entry which is preliminary data.</text>
</comment>
<dbReference type="EMBL" id="VSSQ01096614">
    <property type="protein sequence ID" value="MPN40293.1"/>
    <property type="molecule type" value="Genomic_DNA"/>
</dbReference>
<proteinExistence type="predicted"/>
<dbReference type="AlphaFoldDB" id="A0A645HYB5"/>
<name>A0A645HYB5_9ZZZZ</name>
<evidence type="ECO:0000313" key="1">
    <source>
        <dbReference type="EMBL" id="MPN40293.1"/>
    </source>
</evidence>
<protein>
    <submittedName>
        <fullName evidence="1">Uncharacterized protein</fullName>
    </submittedName>
</protein>
<organism evidence="1">
    <name type="scientific">bioreactor metagenome</name>
    <dbReference type="NCBI Taxonomy" id="1076179"/>
    <lineage>
        <taxon>unclassified sequences</taxon>
        <taxon>metagenomes</taxon>
        <taxon>ecological metagenomes</taxon>
    </lineage>
</organism>
<sequence length="110" mass="12648">MRASIPALLVLMMLTIRTLNGSIRLKEFDGKRYFCIRKIGLEIAIILIIGTATPMVEYYRAFNAVCVHQQLNLVADDVKTLANRTVKMDPNFLAANYKELDFYKYLQKQS</sequence>
<reference evidence="1" key="1">
    <citation type="submission" date="2019-08" db="EMBL/GenBank/DDBJ databases">
        <authorList>
            <person name="Kucharzyk K."/>
            <person name="Murdoch R.W."/>
            <person name="Higgins S."/>
            <person name="Loffler F."/>
        </authorList>
    </citation>
    <scope>NUCLEOTIDE SEQUENCE</scope>
</reference>
<accession>A0A645HYB5</accession>